<protein>
    <recommendedName>
        <fullName evidence="1">UPF0246 protein ACFSQ0_05065</fullName>
    </recommendedName>
</protein>
<dbReference type="HAMAP" id="MF_00652">
    <property type="entry name" value="UPF0246"/>
    <property type="match status" value="1"/>
</dbReference>
<dbReference type="Pfam" id="PF03883">
    <property type="entry name" value="H2O2_YaaD"/>
    <property type="match status" value="1"/>
</dbReference>
<accession>A0ABW5SC76</accession>
<reference evidence="3" key="1">
    <citation type="journal article" date="2019" name="Int. J. Syst. Evol. Microbiol.">
        <title>The Global Catalogue of Microorganisms (GCM) 10K type strain sequencing project: providing services to taxonomists for standard genome sequencing and annotation.</title>
        <authorList>
            <consortium name="The Broad Institute Genomics Platform"/>
            <consortium name="The Broad Institute Genome Sequencing Center for Infectious Disease"/>
            <person name="Wu L."/>
            <person name="Ma J."/>
        </authorList>
    </citation>
    <scope>NUCLEOTIDE SEQUENCE [LARGE SCALE GENOMIC DNA]</scope>
    <source>
        <strain evidence="3">KCTC 42255</strain>
    </source>
</reference>
<dbReference type="NCBIfam" id="NF002542">
    <property type="entry name" value="PRK02101.1-3"/>
    <property type="match status" value="1"/>
</dbReference>
<dbReference type="InterPro" id="IPR005583">
    <property type="entry name" value="YaaA"/>
</dbReference>
<evidence type="ECO:0000313" key="3">
    <source>
        <dbReference type="Proteomes" id="UP001597357"/>
    </source>
</evidence>
<name>A0ABW5SC76_9FLAO</name>
<proteinExistence type="inferred from homology"/>
<dbReference type="PANTHER" id="PTHR30283">
    <property type="entry name" value="PEROXIDE STRESS RESPONSE PROTEIN YAAA"/>
    <property type="match status" value="1"/>
</dbReference>
<evidence type="ECO:0000256" key="1">
    <source>
        <dbReference type="HAMAP-Rule" id="MF_00652"/>
    </source>
</evidence>
<gene>
    <name evidence="2" type="primary">yaaA</name>
    <name evidence="2" type="ORF">ACFSQ0_05065</name>
</gene>
<dbReference type="EMBL" id="JBHULZ010000023">
    <property type="protein sequence ID" value="MFD2697353.1"/>
    <property type="molecule type" value="Genomic_DNA"/>
</dbReference>
<sequence>MKIVISPAKSLNESQDWPIQKSSQPVFLEEAAQINRKLARFSKKELADLMNISDQLADLNYTRNQDFEAKPTAKNAKPAIYMFDGDVYSGLEANTIEEKQADFLQNSLRILSGLYGILKPFDLMQPYRLEMGTKLSIERNKDLYAFWKTKITKQLNEELQENELFVNLASNEYFKAVDKTKLKSQIVTPIFKDFKGDKLKTIAFYAKKARGAMARYLIDHQVSKFEDLLGFTGMDYKYSEEHTDKSNEPVFIR</sequence>
<comment type="similarity">
    <text evidence="1">Belongs to the UPF0246 family.</text>
</comment>
<evidence type="ECO:0000313" key="2">
    <source>
        <dbReference type="EMBL" id="MFD2697353.1"/>
    </source>
</evidence>
<dbReference type="RefSeq" id="WP_379045047.1">
    <property type="nucleotide sequence ID" value="NZ_JBHULZ010000023.1"/>
</dbReference>
<dbReference type="PANTHER" id="PTHR30283:SF4">
    <property type="entry name" value="PEROXIDE STRESS RESISTANCE PROTEIN YAAA"/>
    <property type="match status" value="1"/>
</dbReference>
<keyword evidence="3" id="KW-1185">Reference proteome</keyword>
<organism evidence="2 3">
    <name type="scientific">Mesonia sediminis</name>
    <dbReference type="NCBI Taxonomy" id="1703946"/>
    <lineage>
        <taxon>Bacteria</taxon>
        <taxon>Pseudomonadati</taxon>
        <taxon>Bacteroidota</taxon>
        <taxon>Flavobacteriia</taxon>
        <taxon>Flavobacteriales</taxon>
        <taxon>Flavobacteriaceae</taxon>
        <taxon>Mesonia</taxon>
    </lineage>
</organism>
<dbReference type="Proteomes" id="UP001597357">
    <property type="component" value="Unassembled WGS sequence"/>
</dbReference>
<comment type="caution">
    <text evidence="2">The sequence shown here is derived from an EMBL/GenBank/DDBJ whole genome shotgun (WGS) entry which is preliminary data.</text>
</comment>